<keyword evidence="1" id="KW-0805">Transcription regulation</keyword>
<feature type="domain" description="HTH tetR-type" evidence="5">
    <location>
        <begin position="13"/>
        <end position="73"/>
    </location>
</feature>
<dbReference type="EMBL" id="FOFS01000003">
    <property type="protein sequence ID" value="SEQ02646.1"/>
    <property type="molecule type" value="Genomic_DNA"/>
</dbReference>
<dbReference type="GO" id="GO:0003700">
    <property type="term" value="F:DNA-binding transcription factor activity"/>
    <property type="evidence" value="ECO:0007669"/>
    <property type="project" value="TreeGrafter"/>
</dbReference>
<dbReference type="AlphaFoldDB" id="A0A1H9CN68"/>
<keyword evidence="3" id="KW-0804">Transcription</keyword>
<evidence type="ECO:0000256" key="2">
    <source>
        <dbReference type="ARBA" id="ARBA00023125"/>
    </source>
</evidence>
<dbReference type="RefSeq" id="WP_093282750.1">
    <property type="nucleotide sequence ID" value="NZ_FOFS01000003.1"/>
</dbReference>
<dbReference type="Proteomes" id="UP000199233">
    <property type="component" value="Unassembled WGS sequence"/>
</dbReference>
<dbReference type="OrthoDB" id="270177at2"/>
<reference evidence="6 7" key="1">
    <citation type="submission" date="2016-10" db="EMBL/GenBank/DDBJ databases">
        <authorList>
            <person name="de Groot N.N."/>
        </authorList>
    </citation>
    <scope>NUCLEOTIDE SEQUENCE [LARGE SCALE GENOMIC DNA]</scope>
    <source>
        <strain evidence="6 7">DSM 25927</strain>
    </source>
</reference>
<organism evidence="6 7">
    <name type="scientific">Solimonas aquatica</name>
    <dbReference type="NCBI Taxonomy" id="489703"/>
    <lineage>
        <taxon>Bacteria</taxon>
        <taxon>Pseudomonadati</taxon>
        <taxon>Pseudomonadota</taxon>
        <taxon>Gammaproteobacteria</taxon>
        <taxon>Nevskiales</taxon>
        <taxon>Nevskiaceae</taxon>
        <taxon>Solimonas</taxon>
    </lineage>
</organism>
<keyword evidence="2 4" id="KW-0238">DNA-binding</keyword>
<gene>
    <name evidence="6" type="ORF">SAMN04488038_103116</name>
</gene>
<dbReference type="PROSITE" id="PS50977">
    <property type="entry name" value="HTH_TETR_2"/>
    <property type="match status" value="1"/>
</dbReference>
<proteinExistence type="predicted"/>
<keyword evidence="7" id="KW-1185">Reference proteome</keyword>
<protein>
    <submittedName>
        <fullName evidence="6">Transcriptional regulator, TetR family</fullName>
    </submittedName>
</protein>
<feature type="DNA-binding region" description="H-T-H motif" evidence="4">
    <location>
        <begin position="36"/>
        <end position="55"/>
    </location>
</feature>
<dbReference type="InterPro" id="IPR036271">
    <property type="entry name" value="Tet_transcr_reg_TetR-rel_C_sf"/>
</dbReference>
<evidence type="ECO:0000313" key="7">
    <source>
        <dbReference type="Proteomes" id="UP000199233"/>
    </source>
</evidence>
<evidence type="ECO:0000256" key="1">
    <source>
        <dbReference type="ARBA" id="ARBA00023015"/>
    </source>
</evidence>
<sequence length="222" mass="24286">MNRSRQRRDDEKEQRREAIIDAAVAVFHAQGFEAAKMEDVARAARISRALVYLYFKNKAELQFAICLRALRTLHARMQAAVTQQSHGAAQVLAIGRAYIAYAREEPAYFAALSRFEAHQAGCGAEGSVEHAVLQAGIAVHQLTVATLHTGMRDGSIRDDIEQPMLVAMTLWAFTHGLIQIAQTKGEFLADAGVAVDAILEQGLELALRGLQPAALPGRKKAR</sequence>
<evidence type="ECO:0000313" key="6">
    <source>
        <dbReference type="EMBL" id="SEQ02646.1"/>
    </source>
</evidence>
<dbReference type="InterPro" id="IPR050109">
    <property type="entry name" value="HTH-type_TetR-like_transc_reg"/>
</dbReference>
<evidence type="ECO:0000256" key="3">
    <source>
        <dbReference type="ARBA" id="ARBA00023163"/>
    </source>
</evidence>
<dbReference type="Pfam" id="PF13305">
    <property type="entry name" value="TetR_C_33"/>
    <property type="match status" value="1"/>
</dbReference>
<dbReference type="InterPro" id="IPR001647">
    <property type="entry name" value="HTH_TetR"/>
</dbReference>
<dbReference type="InterPro" id="IPR025996">
    <property type="entry name" value="MT1864/Rv1816-like_C"/>
</dbReference>
<dbReference type="Gene3D" id="1.10.357.10">
    <property type="entry name" value="Tetracycline Repressor, domain 2"/>
    <property type="match status" value="1"/>
</dbReference>
<dbReference type="PANTHER" id="PTHR30055:SF234">
    <property type="entry name" value="HTH-TYPE TRANSCRIPTIONAL REGULATOR BETI"/>
    <property type="match status" value="1"/>
</dbReference>
<accession>A0A1H9CN68</accession>
<name>A0A1H9CN68_9GAMM</name>
<dbReference type="InterPro" id="IPR009057">
    <property type="entry name" value="Homeodomain-like_sf"/>
</dbReference>
<dbReference type="SUPFAM" id="SSF46689">
    <property type="entry name" value="Homeodomain-like"/>
    <property type="match status" value="1"/>
</dbReference>
<dbReference type="STRING" id="489703.SAMN04488038_103116"/>
<dbReference type="PRINTS" id="PR00455">
    <property type="entry name" value="HTHTETR"/>
</dbReference>
<dbReference type="PANTHER" id="PTHR30055">
    <property type="entry name" value="HTH-TYPE TRANSCRIPTIONAL REGULATOR RUTR"/>
    <property type="match status" value="1"/>
</dbReference>
<dbReference type="GO" id="GO:0000976">
    <property type="term" value="F:transcription cis-regulatory region binding"/>
    <property type="evidence" value="ECO:0007669"/>
    <property type="project" value="TreeGrafter"/>
</dbReference>
<dbReference type="SUPFAM" id="SSF48498">
    <property type="entry name" value="Tetracyclin repressor-like, C-terminal domain"/>
    <property type="match status" value="1"/>
</dbReference>
<evidence type="ECO:0000256" key="4">
    <source>
        <dbReference type="PROSITE-ProRule" id="PRU00335"/>
    </source>
</evidence>
<dbReference type="Pfam" id="PF00440">
    <property type="entry name" value="TetR_N"/>
    <property type="match status" value="1"/>
</dbReference>
<dbReference type="Gene3D" id="1.10.10.60">
    <property type="entry name" value="Homeodomain-like"/>
    <property type="match status" value="1"/>
</dbReference>
<evidence type="ECO:0000259" key="5">
    <source>
        <dbReference type="PROSITE" id="PS50977"/>
    </source>
</evidence>